<proteinExistence type="predicted"/>
<keyword evidence="2" id="KW-1185">Reference proteome</keyword>
<gene>
    <name evidence="1" type="ORF">RHMOL_Rhmol03G0264200</name>
</gene>
<evidence type="ECO:0000313" key="1">
    <source>
        <dbReference type="EMBL" id="KAI8565506.1"/>
    </source>
</evidence>
<name>A0ACC0PK28_RHOML</name>
<evidence type="ECO:0000313" key="2">
    <source>
        <dbReference type="Proteomes" id="UP001062846"/>
    </source>
</evidence>
<reference evidence="1" key="1">
    <citation type="submission" date="2022-02" db="EMBL/GenBank/DDBJ databases">
        <title>Plant Genome Project.</title>
        <authorList>
            <person name="Zhang R.-G."/>
        </authorList>
    </citation>
    <scope>NUCLEOTIDE SEQUENCE</scope>
    <source>
        <strain evidence="1">AT1</strain>
    </source>
</reference>
<protein>
    <submittedName>
        <fullName evidence="1">Uncharacterized protein</fullName>
    </submittedName>
</protein>
<accession>A0ACC0PK28</accession>
<dbReference type="EMBL" id="CM046390">
    <property type="protein sequence ID" value="KAI8565506.1"/>
    <property type="molecule type" value="Genomic_DNA"/>
</dbReference>
<comment type="caution">
    <text evidence="1">The sequence shown here is derived from an EMBL/GenBank/DDBJ whole genome shotgun (WGS) entry which is preliminary data.</text>
</comment>
<dbReference type="Proteomes" id="UP001062846">
    <property type="component" value="Chromosome 3"/>
</dbReference>
<organism evidence="1 2">
    <name type="scientific">Rhododendron molle</name>
    <name type="common">Chinese azalea</name>
    <name type="synonym">Azalea mollis</name>
    <dbReference type="NCBI Taxonomy" id="49168"/>
    <lineage>
        <taxon>Eukaryota</taxon>
        <taxon>Viridiplantae</taxon>
        <taxon>Streptophyta</taxon>
        <taxon>Embryophyta</taxon>
        <taxon>Tracheophyta</taxon>
        <taxon>Spermatophyta</taxon>
        <taxon>Magnoliopsida</taxon>
        <taxon>eudicotyledons</taxon>
        <taxon>Gunneridae</taxon>
        <taxon>Pentapetalae</taxon>
        <taxon>asterids</taxon>
        <taxon>Ericales</taxon>
        <taxon>Ericaceae</taxon>
        <taxon>Ericoideae</taxon>
        <taxon>Rhodoreae</taxon>
        <taxon>Rhododendron</taxon>
    </lineage>
</organism>
<sequence>MGSRDKDHTTPHQPLLSSLVVRATDSGGGGAAGGSDYEPGEVRRSDRFSDNPGEVFKYGILIHNCIKLHKPTLNLPRLRFVPSEVDKICRVPRLVDMGKFVVFKITRAAWLLENLVTRHMVRMDNGGLAFSFLQLYVLGSFPVGYNIVIFVFLIWRGVCSSLDITGFFFQGIEFVQVLVLLCAAGMQITATVRILIVGWAYHAVVDLVVGDLLVDIETIRPLMAVEEDVAAGFQIEDLMGLDLVLDHSEMMGYLEIILMYVQEKEIGCALIPPYSDSEDEFELLHGTTRRLLACNHVEDLSLIVKRLTTLPSALSNQDEEDDFEMCHAVLKRCAPYCQDKPKVEEDEGETVEGDAVNDEDEEGGIMVSSFVLLFPQCIIVVVICNNLNFARRDHCNNCKRHRFAPPRRGYLGPPPPLRRFPGPPLVNRSPPGRAMNGSFRSPPRGWARDSPREFGVGIGPPPHPRYEARFPDDHMRRDRLDYPPEDHRGERSKFDRPLPPLDLGNRDRGSGRDHFFSDRKGYERRPLSPPLLPPSLRSPPLPPSLPLPPRGRWERDVRERSRSPIRGGPPPPKDYRRDMYAERGRDEPRGMGRDRIDDVY</sequence>